<keyword evidence="7" id="KW-0812">Transmembrane</keyword>
<dbReference type="InterPro" id="IPR013783">
    <property type="entry name" value="Ig-like_fold"/>
</dbReference>
<dbReference type="AlphaFoldDB" id="A0A8B6DIN6"/>
<dbReference type="InterPro" id="IPR036179">
    <property type="entry name" value="Ig-like_dom_sf"/>
</dbReference>
<feature type="domain" description="Ig-like" evidence="8">
    <location>
        <begin position="586"/>
        <end position="654"/>
    </location>
</feature>
<feature type="compositionally biased region" description="Basic and acidic residues" evidence="6">
    <location>
        <begin position="99"/>
        <end position="123"/>
    </location>
</feature>
<evidence type="ECO:0000256" key="4">
    <source>
        <dbReference type="ARBA" id="ARBA00023125"/>
    </source>
</evidence>
<dbReference type="InterPro" id="IPR007110">
    <property type="entry name" value="Ig-like_dom"/>
</dbReference>
<proteinExistence type="predicted"/>
<sequence length="836" mass="94731">MDTFQWSKSRVVCQDHFEQNCFDRNLMAESLGFKGTLKLKPGSVPTIVKPGPGVRHEKQDRHSTYQLLEKRKKAQNSIVAFIGEKNDVGSKMSGVKRKSMVEHRHCAPKKDKPSTVEHQEQKQDYSSIDTIEVPSESIVCVPEILSCGHPCETCIRYKGNESFNMLTVKDHSYSKSKDNTLNASHEEDNSILQPHTTTFNFISSTPTKQDFVEAYSKGDTCTADKNESFLDETFISPPHDDSNDKDYVIDSEESECDSVEQDLVILTPEQLHIKENKYLVFESAIDTLLNMITCNLCGCPVDPNDTTKDLTGGTVLTLKVFCTSGHLITKWSSQPFVGKMPVGNLLVSAATLFSGQTFTHLSQFSEFLNMKFISHTTFNKIQREYLMPVVKHTWSLLQKAELDKIKQQGTSFRLAGDGRCDSPGFSAKYCTYSLLDIETQHIVMFVVVKVTETGSSSKMEVEDYTCLEEDSILSNNTYSCPVIQPVFDKGNFEKDKDFYFNINDTHYNIPKLDSKNRKNAICAILFLVLIYIVTMVLFYLGNTYNRYKGQLEIRINKEVYTEHIGSFITLMVELVENKSLTGFLFGCPDVSEIRWKKNGNVIDLSKEGDKYSIGSDSKPDLSIKNLKVDDEAKYRCCITNKTGKMFCSEPIQLSVLGSVAILKHIPIEIQRLGRAAIDEFKKALKAEVCKEKSIVLIIIGAKSSGKTALWHNLLDKRTGQEGETNNILNKFYLTVKNEQWKVTDYSVRKLDDLIQLKMNPENIESKEETDETVELIILDIPGGKEYYAAFEPFLSRNAIYLLLSNVNEELSVEKMIHTTSNPRQEKKPRIQLEKNG</sequence>
<name>A0A8B6DIN6_MYTGA</name>
<dbReference type="Gene3D" id="3.40.50.300">
    <property type="entry name" value="P-loop containing nucleotide triphosphate hydrolases"/>
    <property type="match status" value="1"/>
</dbReference>
<dbReference type="GO" id="GO:0008270">
    <property type="term" value="F:zinc ion binding"/>
    <property type="evidence" value="ECO:0007669"/>
    <property type="project" value="UniProtKB-KW"/>
</dbReference>
<dbReference type="GO" id="GO:0003677">
    <property type="term" value="F:DNA binding"/>
    <property type="evidence" value="ECO:0007669"/>
    <property type="project" value="UniProtKB-UniRule"/>
</dbReference>
<evidence type="ECO:0000256" key="6">
    <source>
        <dbReference type="SAM" id="MobiDB-lite"/>
    </source>
</evidence>
<dbReference type="InterPro" id="IPR027417">
    <property type="entry name" value="P-loop_NTPase"/>
</dbReference>
<organism evidence="10 11">
    <name type="scientific">Mytilus galloprovincialis</name>
    <name type="common">Mediterranean mussel</name>
    <dbReference type="NCBI Taxonomy" id="29158"/>
    <lineage>
        <taxon>Eukaryota</taxon>
        <taxon>Metazoa</taxon>
        <taxon>Spiralia</taxon>
        <taxon>Lophotrochozoa</taxon>
        <taxon>Mollusca</taxon>
        <taxon>Bivalvia</taxon>
        <taxon>Autobranchia</taxon>
        <taxon>Pteriomorphia</taxon>
        <taxon>Mytilida</taxon>
        <taxon>Mytiloidea</taxon>
        <taxon>Mytilidae</taxon>
        <taxon>Mytilinae</taxon>
        <taxon>Mytilus</taxon>
    </lineage>
</organism>
<dbReference type="Pfam" id="PF07679">
    <property type="entry name" value="I-set"/>
    <property type="match status" value="1"/>
</dbReference>
<dbReference type="CDD" id="cd00096">
    <property type="entry name" value="Ig"/>
    <property type="match status" value="1"/>
</dbReference>
<evidence type="ECO:0000256" key="7">
    <source>
        <dbReference type="SAM" id="Phobius"/>
    </source>
</evidence>
<feature type="region of interest" description="Disordered" evidence="6">
    <location>
        <begin position="817"/>
        <end position="836"/>
    </location>
</feature>
<keyword evidence="3" id="KW-0862">Zinc</keyword>
<evidence type="ECO:0000313" key="11">
    <source>
        <dbReference type="Proteomes" id="UP000596742"/>
    </source>
</evidence>
<comment type="caution">
    <text evidence="10">The sequence shown here is derived from an EMBL/GenBank/DDBJ whole genome shotgun (WGS) entry which is preliminary data.</text>
</comment>
<evidence type="ECO:0000256" key="1">
    <source>
        <dbReference type="ARBA" id="ARBA00022723"/>
    </source>
</evidence>
<dbReference type="PROSITE" id="PS50835">
    <property type="entry name" value="IG_LIKE"/>
    <property type="match status" value="1"/>
</dbReference>
<keyword evidence="7" id="KW-0472">Membrane</keyword>
<keyword evidence="11" id="KW-1185">Reference proteome</keyword>
<feature type="domain" description="THAP-type" evidence="9">
    <location>
        <begin position="1"/>
        <end position="48"/>
    </location>
</feature>
<dbReference type="SMART" id="SM00408">
    <property type="entry name" value="IGc2"/>
    <property type="match status" value="1"/>
</dbReference>
<dbReference type="PANTHER" id="PTHR31751">
    <property type="entry name" value="SI:CH211-108C17.2-RELATED-RELATED"/>
    <property type="match status" value="1"/>
</dbReference>
<feature type="transmembrane region" description="Helical" evidence="7">
    <location>
        <begin position="520"/>
        <end position="540"/>
    </location>
</feature>
<keyword evidence="1" id="KW-0479">Metal-binding</keyword>
<evidence type="ECO:0000256" key="3">
    <source>
        <dbReference type="ARBA" id="ARBA00022833"/>
    </source>
</evidence>
<dbReference type="InterPro" id="IPR003598">
    <property type="entry name" value="Ig_sub2"/>
</dbReference>
<dbReference type="SUPFAM" id="SSF48726">
    <property type="entry name" value="Immunoglobulin"/>
    <property type="match status" value="1"/>
</dbReference>
<dbReference type="PROSITE" id="PS50950">
    <property type="entry name" value="ZF_THAP"/>
    <property type="match status" value="1"/>
</dbReference>
<feature type="region of interest" description="Disordered" evidence="6">
    <location>
        <begin position="98"/>
        <end position="125"/>
    </location>
</feature>
<dbReference type="PANTHER" id="PTHR31751:SF42">
    <property type="entry name" value="PROTEIN CBG10204"/>
    <property type="match status" value="1"/>
</dbReference>
<accession>A0A8B6DIN6</accession>
<dbReference type="InterPro" id="IPR013098">
    <property type="entry name" value="Ig_I-set"/>
</dbReference>
<keyword evidence="2 5" id="KW-0863">Zinc-finger</keyword>
<evidence type="ECO:0000256" key="5">
    <source>
        <dbReference type="PROSITE-ProRule" id="PRU00309"/>
    </source>
</evidence>
<dbReference type="OrthoDB" id="9903208at2759"/>
<feature type="compositionally biased region" description="Basic and acidic residues" evidence="6">
    <location>
        <begin position="823"/>
        <end position="836"/>
    </location>
</feature>
<reference evidence="10" key="1">
    <citation type="submission" date="2018-11" db="EMBL/GenBank/DDBJ databases">
        <authorList>
            <person name="Alioto T."/>
            <person name="Alioto T."/>
        </authorList>
    </citation>
    <scope>NUCLEOTIDE SEQUENCE</scope>
</reference>
<gene>
    <name evidence="10" type="ORF">MGAL_10B074515</name>
</gene>
<evidence type="ECO:0000259" key="8">
    <source>
        <dbReference type="PROSITE" id="PS50835"/>
    </source>
</evidence>
<dbReference type="InterPro" id="IPR006612">
    <property type="entry name" value="THAP_Znf"/>
</dbReference>
<dbReference type="Proteomes" id="UP000596742">
    <property type="component" value="Unassembled WGS sequence"/>
</dbReference>
<protein>
    <recommendedName>
        <fullName evidence="12">Ig-like domain-containing protein</fullName>
    </recommendedName>
</protein>
<keyword evidence="7" id="KW-1133">Transmembrane helix</keyword>
<dbReference type="EMBL" id="UYJE01003428">
    <property type="protein sequence ID" value="VDI19262.1"/>
    <property type="molecule type" value="Genomic_DNA"/>
</dbReference>
<feature type="non-terminal residue" evidence="10">
    <location>
        <position position="1"/>
    </location>
</feature>
<keyword evidence="4 5" id="KW-0238">DNA-binding</keyword>
<dbReference type="Gene3D" id="2.60.40.10">
    <property type="entry name" value="Immunoglobulins"/>
    <property type="match status" value="1"/>
</dbReference>
<evidence type="ECO:0008006" key="12">
    <source>
        <dbReference type="Google" id="ProtNLM"/>
    </source>
</evidence>
<dbReference type="SUPFAM" id="SSF52540">
    <property type="entry name" value="P-loop containing nucleoside triphosphate hydrolases"/>
    <property type="match status" value="1"/>
</dbReference>
<evidence type="ECO:0000259" key="9">
    <source>
        <dbReference type="PROSITE" id="PS50950"/>
    </source>
</evidence>
<evidence type="ECO:0000313" key="10">
    <source>
        <dbReference type="EMBL" id="VDI19262.1"/>
    </source>
</evidence>
<evidence type="ECO:0000256" key="2">
    <source>
        <dbReference type="ARBA" id="ARBA00022771"/>
    </source>
</evidence>